<dbReference type="EMBL" id="JARIHO010000043">
    <property type="protein sequence ID" value="KAJ7325831.1"/>
    <property type="molecule type" value="Genomic_DNA"/>
</dbReference>
<dbReference type="Proteomes" id="UP001218218">
    <property type="component" value="Unassembled WGS sequence"/>
</dbReference>
<gene>
    <name evidence="2" type="ORF">DFH08DRAFT_926289</name>
</gene>
<feature type="region of interest" description="Disordered" evidence="1">
    <location>
        <begin position="1"/>
        <end position="25"/>
    </location>
</feature>
<name>A0AAD6ZJV0_9AGAR</name>
<evidence type="ECO:0000256" key="1">
    <source>
        <dbReference type="SAM" id="MobiDB-lite"/>
    </source>
</evidence>
<evidence type="ECO:0000313" key="2">
    <source>
        <dbReference type="EMBL" id="KAJ7325831.1"/>
    </source>
</evidence>
<feature type="non-terminal residue" evidence="2">
    <location>
        <position position="211"/>
    </location>
</feature>
<accession>A0AAD6ZJV0</accession>
<feature type="region of interest" description="Disordered" evidence="1">
    <location>
        <begin position="46"/>
        <end position="88"/>
    </location>
</feature>
<sequence length="211" mass="22932">MDLDVGLDQPARELTPVPEGLPPLGENVFEATDTFSDLDELDLGLLSGDEGLDMTPLPSVDYSDSDLDSDKDSNSNLALGAASDTEFPSNIPQAQEQLPVDSNPSPISPAVASSMTEHLHTLPARVKCTPRPPWRSIAKEDVKIEKLRNSLDFIEHLEGACKADSQLSPQDNERLWNPPRELLDTSNPALRQAVKTFMGADTPITVETFNA</sequence>
<reference evidence="2" key="1">
    <citation type="submission" date="2023-03" db="EMBL/GenBank/DDBJ databases">
        <title>Massive genome expansion in bonnet fungi (Mycena s.s.) driven by repeated elements and novel gene families across ecological guilds.</title>
        <authorList>
            <consortium name="Lawrence Berkeley National Laboratory"/>
            <person name="Harder C.B."/>
            <person name="Miyauchi S."/>
            <person name="Viragh M."/>
            <person name="Kuo A."/>
            <person name="Thoen E."/>
            <person name="Andreopoulos B."/>
            <person name="Lu D."/>
            <person name="Skrede I."/>
            <person name="Drula E."/>
            <person name="Henrissat B."/>
            <person name="Morin E."/>
            <person name="Kohler A."/>
            <person name="Barry K."/>
            <person name="LaButti K."/>
            <person name="Morin E."/>
            <person name="Salamov A."/>
            <person name="Lipzen A."/>
            <person name="Mereny Z."/>
            <person name="Hegedus B."/>
            <person name="Baldrian P."/>
            <person name="Stursova M."/>
            <person name="Weitz H."/>
            <person name="Taylor A."/>
            <person name="Grigoriev I.V."/>
            <person name="Nagy L.G."/>
            <person name="Martin F."/>
            <person name="Kauserud H."/>
        </authorList>
    </citation>
    <scope>NUCLEOTIDE SEQUENCE</scope>
    <source>
        <strain evidence="2">CBHHK002</strain>
    </source>
</reference>
<comment type="caution">
    <text evidence="2">The sequence shown here is derived from an EMBL/GenBank/DDBJ whole genome shotgun (WGS) entry which is preliminary data.</text>
</comment>
<protein>
    <submittedName>
        <fullName evidence="2">Uncharacterized protein</fullName>
    </submittedName>
</protein>
<evidence type="ECO:0000313" key="3">
    <source>
        <dbReference type="Proteomes" id="UP001218218"/>
    </source>
</evidence>
<dbReference type="AlphaFoldDB" id="A0AAD6ZJV0"/>
<proteinExistence type="predicted"/>
<organism evidence="2 3">
    <name type="scientific">Mycena albidolilacea</name>
    <dbReference type="NCBI Taxonomy" id="1033008"/>
    <lineage>
        <taxon>Eukaryota</taxon>
        <taxon>Fungi</taxon>
        <taxon>Dikarya</taxon>
        <taxon>Basidiomycota</taxon>
        <taxon>Agaricomycotina</taxon>
        <taxon>Agaricomycetes</taxon>
        <taxon>Agaricomycetidae</taxon>
        <taxon>Agaricales</taxon>
        <taxon>Marasmiineae</taxon>
        <taxon>Mycenaceae</taxon>
        <taxon>Mycena</taxon>
    </lineage>
</organism>
<keyword evidence="3" id="KW-1185">Reference proteome</keyword>